<reference evidence="2 4" key="2">
    <citation type="submission" date="2018-06" db="EMBL/GenBank/DDBJ databases">
        <authorList>
            <consortium name="Pathogen Informatics"/>
            <person name="Doyle S."/>
        </authorList>
    </citation>
    <scope>NUCLEOTIDE SEQUENCE [LARGE SCALE GENOMIC DNA]</scope>
    <source>
        <strain evidence="2 4">NCTC12022</strain>
    </source>
</reference>
<evidence type="ECO:0000313" key="3">
    <source>
        <dbReference type="Proteomes" id="UP000054698"/>
    </source>
</evidence>
<dbReference type="AlphaFoldDB" id="A0A0W0THJ5"/>
<evidence type="ECO:0000313" key="2">
    <source>
        <dbReference type="EMBL" id="SPX61748.1"/>
    </source>
</evidence>
<dbReference type="RefSeq" id="WP_058447529.1">
    <property type="nucleotide sequence ID" value="NZ_CAAAHT010000006.1"/>
</dbReference>
<dbReference type="Proteomes" id="UP000251942">
    <property type="component" value="Unassembled WGS sequence"/>
</dbReference>
<organism evidence="1 3">
    <name type="scientific">Legionella feeleii</name>
    <dbReference type="NCBI Taxonomy" id="453"/>
    <lineage>
        <taxon>Bacteria</taxon>
        <taxon>Pseudomonadati</taxon>
        <taxon>Pseudomonadota</taxon>
        <taxon>Gammaproteobacteria</taxon>
        <taxon>Legionellales</taxon>
        <taxon>Legionellaceae</taxon>
        <taxon>Legionella</taxon>
    </lineage>
</organism>
<sequence>MIKSSDIKASATVASEFKGPILLHMVDQNGYGDVSLAIKVAKFLFKKYPQAVIWISGKMESFEKIQEIDPEFLDHNLNPRLGTVLFESSAFFTLRDETDIPLEIETAIFNNSLRKAKHPQIFIGEYGSYLTTPYALINPDVIDMSGNLGKEYPGILIEQDLKKFSQLTPNEKMQARAKILEGNALDKDDQLLKKQLLQDTDPTKFVAQNGCAFAYYNWPVSYKRAAIVFAASNDKDHANFFVSANDKQNKAQSIFTMLKDKDFQLALKNLGYTKIRFYDEKGEEDSIVLDNNKPNEREFRIFQRSRFHHDLMLDLMRLSDVCGVAGDQSLTEAISLGAIPIPEEWHCQVTIIGQMAEEYYNHTVMAGFHNCLWQVRRETDIDRWLEAGKILKTHRSEATVVIKKIQEEANLYNALDYRLNGLFDKAQQEKIDHYNQLFIKELEGYTSTLKKDKKVVFSLATEVAKYLCQTKPSEPLTMNKILLILDTHIGKRIAHIDSIQYHTITANDTHLIRAQQSHSFIKRNISHQPSGNSALATRLQNLYQESFSSETESWLTAEQSNPVTAKIPQQ</sequence>
<dbReference type="EMBL" id="UASS01000022">
    <property type="protein sequence ID" value="SPX61748.1"/>
    <property type="molecule type" value="Genomic_DNA"/>
</dbReference>
<name>A0A0W0THJ5_9GAMM</name>
<dbReference type="STRING" id="453.Lfee_2698"/>
<accession>A0A0W0THJ5</accession>
<dbReference type="Proteomes" id="UP000054698">
    <property type="component" value="Unassembled WGS sequence"/>
</dbReference>
<proteinExistence type="predicted"/>
<evidence type="ECO:0000313" key="1">
    <source>
        <dbReference type="EMBL" id="KTC95034.1"/>
    </source>
</evidence>
<reference evidence="1 3" key="1">
    <citation type="submission" date="2015-11" db="EMBL/GenBank/DDBJ databases">
        <title>Genomic analysis of 38 Legionella species identifies large and diverse effector repertoires.</title>
        <authorList>
            <person name="Burstein D."/>
            <person name="Amaro F."/>
            <person name="Zusman T."/>
            <person name="Lifshitz Z."/>
            <person name="Cohen O."/>
            <person name="Gilbert J.A."/>
            <person name="Pupko T."/>
            <person name="Shuman H.A."/>
            <person name="Segal G."/>
        </authorList>
    </citation>
    <scope>NUCLEOTIDE SEQUENCE [LARGE SCALE GENOMIC DNA]</scope>
    <source>
        <strain evidence="1 3">WO-44C</strain>
    </source>
</reference>
<dbReference type="EMBL" id="LNYB01000085">
    <property type="protein sequence ID" value="KTC95034.1"/>
    <property type="molecule type" value="Genomic_DNA"/>
</dbReference>
<gene>
    <name evidence="1" type="ORF">Lfee_2698</name>
    <name evidence="2" type="ORF">NCTC12022_02497</name>
</gene>
<evidence type="ECO:0000313" key="4">
    <source>
        <dbReference type="Proteomes" id="UP000251942"/>
    </source>
</evidence>
<protein>
    <submittedName>
        <fullName evidence="1">Uncharacterized protein</fullName>
    </submittedName>
</protein>
<dbReference type="OrthoDB" id="5633863at2"/>
<dbReference type="PATRIC" id="fig|453.4.peg.2953"/>
<keyword evidence="3" id="KW-1185">Reference proteome</keyword>